<protein>
    <submittedName>
        <fullName evidence="1">Uncharacterized protein</fullName>
    </submittedName>
</protein>
<sequence length="43" mass="5110">MYRLKSQKSLTRRISNNRHSLIILLKLLPLSWCNNSAKSRNVR</sequence>
<evidence type="ECO:0000313" key="2">
    <source>
        <dbReference type="Proteomes" id="UP000003692"/>
    </source>
</evidence>
<reference evidence="1 2" key="1">
    <citation type="submission" date="2010-02" db="EMBL/GenBank/DDBJ databases">
        <authorList>
            <person name="Weinstock G."/>
            <person name="Sodergren E."/>
            <person name="Clifton S."/>
            <person name="Fulton L."/>
            <person name="Fulton B."/>
            <person name="Courtney L."/>
            <person name="Fronick C."/>
            <person name="Harrison M."/>
            <person name="Strong C."/>
            <person name="Farmer C."/>
            <person name="Delahaunty K."/>
            <person name="Markovic C."/>
            <person name="Hall O."/>
            <person name="Minx P."/>
            <person name="Tomlinson C."/>
            <person name="Mitreva M."/>
            <person name="Nelson J."/>
            <person name="Hou S."/>
            <person name="Wollam A."/>
            <person name="Pepin K.H."/>
            <person name="Johnson M."/>
            <person name="Bhonagiri V."/>
            <person name="Zhang X."/>
            <person name="Suruliraj S."/>
            <person name="Warren W."/>
            <person name="Chinwalla A."/>
            <person name="Mardis E.R."/>
            <person name="Wilson R.K."/>
        </authorList>
    </citation>
    <scope>NUCLEOTIDE SEQUENCE [LARGE SCALE GENOMIC DNA]</scope>
    <source>
        <strain evidence="1 2">ATCC 23685</strain>
    </source>
</reference>
<evidence type="ECO:0000313" key="1">
    <source>
        <dbReference type="EMBL" id="EFE22440.1"/>
    </source>
</evidence>
<dbReference type="Proteomes" id="UP000003692">
    <property type="component" value="Unassembled WGS sequence"/>
</dbReference>
<proteinExistence type="predicted"/>
<name>D4F733_EDWTA</name>
<organism evidence="1 2">
    <name type="scientific">Edwardsiella tarda ATCC 23685</name>
    <dbReference type="NCBI Taxonomy" id="500638"/>
    <lineage>
        <taxon>Bacteria</taxon>
        <taxon>Pseudomonadati</taxon>
        <taxon>Pseudomonadota</taxon>
        <taxon>Gammaproteobacteria</taxon>
        <taxon>Enterobacterales</taxon>
        <taxon>Hafniaceae</taxon>
        <taxon>Edwardsiella</taxon>
    </lineage>
</organism>
<dbReference type="EMBL" id="ADGK01000220">
    <property type="protein sequence ID" value="EFE22440.1"/>
    <property type="molecule type" value="Genomic_DNA"/>
</dbReference>
<dbReference type="AlphaFoldDB" id="D4F733"/>
<accession>D4F733</accession>
<comment type="caution">
    <text evidence="1">The sequence shown here is derived from an EMBL/GenBank/DDBJ whole genome shotgun (WGS) entry which is preliminary data.</text>
</comment>
<dbReference type="HOGENOM" id="CLU_3232875_0_0_6"/>
<gene>
    <name evidence="1" type="ORF">EDWATA_02567</name>
</gene>